<keyword evidence="4" id="KW-1185">Reference proteome</keyword>
<feature type="compositionally biased region" description="Low complexity" evidence="1">
    <location>
        <begin position="11"/>
        <end position="25"/>
    </location>
</feature>
<protein>
    <submittedName>
        <fullName evidence="3">Maleylpyruvate isomerase family mycothiol-dependent enzyme</fullName>
    </submittedName>
</protein>
<evidence type="ECO:0000256" key="1">
    <source>
        <dbReference type="SAM" id="MobiDB-lite"/>
    </source>
</evidence>
<keyword evidence="3" id="KW-0413">Isomerase</keyword>
<dbReference type="InterPro" id="IPR024344">
    <property type="entry name" value="MDMPI_metal-binding"/>
</dbReference>
<dbReference type="Gene3D" id="3.30.1050.20">
    <property type="match status" value="1"/>
</dbReference>
<sequence length="278" mass="29729">MSDANGTPAAQPHGQQVQPHGQQVQLQTDLDLRTLAEGFYLQALDQLSTSALDEPSPLPGWTRKHVAIHMINNAEGLMRLLEWARTGQENPMYPSREARDQDIEDGVAQTPAGDVRSISHEVAQELAEALAGLAPEAWDAQVTGGQGQPIGASAIPWMRAREALLHSLDLGIGMTALDFPAAAVDRLLDDVPATWAARGEDAHFLLRLADRPEDPERLIATGDAQAFAAQPVEVVGEAAEVASYLAGRGWPRSAQDDTAKGGQGSATPQDLPAPPRWL</sequence>
<accession>A0A6N9H8J7</accession>
<evidence type="ECO:0000259" key="2">
    <source>
        <dbReference type="Pfam" id="PF11716"/>
    </source>
</evidence>
<dbReference type="InterPro" id="IPR017517">
    <property type="entry name" value="Maleyloyr_isom"/>
</dbReference>
<dbReference type="Gene3D" id="1.20.120.450">
    <property type="entry name" value="dinb family like domain"/>
    <property type="match status" value="1"/>
</dbReference>
<dbReference type="Proteomes" id="UP000469215">
    <property type="component" value="Unassembled WGS sequence"/>
</dbReference>
<dbReference type="NCBIfam" id="TIGR03083">
    <property type="entry name" value="maleylpyruvate isomerase family mycothiol-dependent enzyme"/>
    <property type="match status" value="1"/>
</dbReference>
<dbReference type="InterPro" id="IPR036527">
    <property type="entry name" value="SCP2_sterol-bd_dom_sf"/>
</dbReference>
<evidence type="ECO:0000313" key="3">
    <source>
        <dbReference type="EMBL" id="MYM20313.1"/>
    </source>
</evidence>
<dbReference type="RefSeq" id="WP_160953734.1">
    <property type="nucleotide sequence ID" value="NZ_WWEQ01000046.1"/>
</dbReference>
<dbReference type="InterPro" id="IPR034660">
    <property type="entry name" value="DinB/YfiT-like"/>
</dbReference>
<dbReference type="GO" id="GO:0016853">
    <property type="term" value="F:isomerase activity"/>
    <property type="evidence" value="ECO:0007669"/>
    <property type="project" value="UniProtKB-KW"/>
</dbReference>
<dbReference type="SUPFAM" id="SSF55718">
    <property type="entry name" value="SCP-like"/>
    <property type="match status" value="1"/>
</dbReference>
<proteinExistence type="predicted"/>
<name>A0A6N9H8J7_9MICO</name>
<evidence type="ECO:0000313" key="4">
    <source>
        <dbReference type="Proteomes" id="UP000469215"/>
    </source>
</evidence>
<reference evidence="3 4" key="1">
    <citation type="submission" date="2020-01" db="EMBL/GenBank/DDBJ databases">
        <authorList>
            <person name="Deng T."/>
        </authorList>
    </citation>
    <scope>NUCLEOTIDE SEQUENCE [LARGE SCALE GENOMIC DNA]</scope>
    <source>
        <strain evidence="3 4">5221</strain>
    </source>
</reference>
<dbReference type="Pfam" id="PF11716">
    <property type="entry name" value="MDMPI_N"/>
    <property type="match status" value="1"/>
</dbReference>
<dbReference type="EMBL" id="WWEQ01000046">
    <property type="protein sequence ID" value="MYM20313.1"/>
    <property type="molecule type" value="Genomic_DNA"/>
</dbReference>
<feature type="domain" description="Mycothiol-dependent maleylpyruvate isomerase metal-binding" evidence="2">
    <location>
        <begin position="43"/>
        <end position="170"/>
    </location>
</feature>
<feature type="region of interest" description="Disordered" evidence="1">
    <location>
        <begin position="1"/>
        <end position="25"/>
    </location>
</feature>
<keyword evidence="3" id="KW-0670">Pyruvate</keyword>
<dbReference type="GO" id="GO:0046872">
    <property type="term" value="F:metal ion binding"/>
    <property type="evidence" value="ECO:0007669"/>
    <property type="project" value="InterPro"/>
</dbReference>
<feature type="region of interest" description="Disordered" evidence="1">
    <location>
        <begin position="250"/>
        <end position="278"/>
    </location>
</feature>
<gene>
    <name evidence="3" type="ORF">GSY69_10140</name>
</gene>
<organism evidence="3 4">
    <name type="scientific">Brevibacterium rongguiense</name>
    <dbReference type="NCBI Taxonomy" id="2695267"/>
    <lineage>
        <taxon>Bacteria</taxon>
        <taxon>Bacillati</taxon>
        <taxon>Actinomycetota</taxon>
        <taxon>Actinomycetes</taxon>
        <taxon>Micrococcales</taxon>
        <taxon>Brevibacteriaceae</taxon>
        <taxon>Brevibacterium</taxon>
    </lineage>
</organism>
<dbReference type="SUPFAM" id="SSF109854">
    <property type="entry name" value="DinB/YfiT-like putative metalloenzymes"/>
    <property type="match status" value="1"/>
</dbReference>
<dbReference type="AlphaFoldDB" id="A0A6N9H8J7"/>
<comment type="caution">
    <text evidence="3">The sequence shown here is derived from an EMBL/GenBank/DDBJ whole genome shotgun (WGS) entry which is preliminary data.</text>
</comment>